<dbReference type="Pfam" id="PF17647">
    <property type="entry name" value="DUF5518"/>
    <property type="match status" value="1"/>
</dbReference>
<keyword evidence="1" id="KW-0472">Membrane</keyword>
<accession>A0ABU2FFL1</accession>
<gene>
    <name evidence="2" type="ORF">NDI56_15100</name>
</gene>
<dbReference type="Proteomes" id="UP001259659">
    <property type="component" value="Unassembled WGS sequence"/>
</dbReference>
<reference evidence="2 3" key="1">
    <citation type="submission" date="2022-06" db="EMBL/GenBank/DDBJ databases">
        <title>Haloarcula sp. a new haloarchaeum isolate from saline soil.</title>
        <authorList>
            <person name="Strakova D."/>
            <person name="Galisteo C."/>
            <person name="Sanchez-Porro C."/>
            <person name="Ventosa A."/>
        </authorList>
    </citation>
    <scope>NUCLEOTIDE SEQUENCE [LARGE SCALE GENOMIC DNA]</scope>
    <source>
        <strain evidence="2 3">S1CR25-12</strain>
    </source>
</reference>
<feature type="transmembrane region" description="Helical" evidence="1">
    <location>
        <begin position="102"/>
        <end position="124"/>
    </location>
</feature>
<evidence type="ECO:0000313" key="2">
    <source>
        <dbReference type="EMBL" id="MDS0260733.1"/>
    </source>
</evidence>
<dbReference type="EMBL" id="JAMQON010000004">
    <property type="protein sequence ID" value="MDS0260733.1"/>
    <property type="molecule type" value="Genomic_DNA"/>
</dbReference>
<feature type="transmembrane region" description="Helical" evidence="1">
    <location>
        <begin position="17"/>
        <end position="34"/>
    </location>
</feature>
<comment type="caution">
    <text evidence="2">The sequence shown here is derived from an EMBL/GenBank/DDBJ whole genome shotgun (WGS) entry which is preliminary data.</text>
</comment>
<dbReference type="InterPro" id="IPR040493">
    <property type="entry name" value="DUF5518"/>
</dbReference>
<sequence>MAPILPRRRTDPTTRRYALLVGLSSIPFAVHSYVQPGAVTWLPFWPVFGAGLLTGYVAGRRGESGAAAGFDAGEVGSLPGLWTLLDVFVFSGGLLAEPLGVGLLVALLTPVVVLLGGLTGAVGGRVGGWMAELRGQPRQPAANGT</sequence>
<keyword evidence="1" id="KW-0812">Transmembrane</keyword>
<evidence type="ECO:0000256" key="1">
    <source>
        <dbReference type="SAM" id="Phobius"/>
    </source>
</evidence>
<evidence type="ECO:0000313" key="3">
    <source>
        <dbReference type="Proteomes" id="UP001259659"/>
    </source>
</evidence>
<name>A0ABU2FFL1_9EURY</name>
<keyword evidence="1" id="KW-1133">Transmembrane helix</keyword>
<dbReference type="RefSeq" id="WP_310920477.1">
    <property type="nucleotide sequence ID" value="NZ_JAMQON010000004.1"/>
</dbReference>
<keyword evidence="3" id="KW-1185">Reference proteome</keyword>
<proteinExistence type="predicted"/>
<protein>
    <submittedName>
        <fullName evidence="2">DUF5518 domain-containing protein</fullName>
    </submittedName>
</protein>
<organism evidence="2 3">
    <name type="scientific">Haloarcula saliterrae</name>
    <dbReference type="NCBI Taxonomy" id="2950534"/>
    <lineage>
        <taxon>Archaea</taxon>
        <taxon>Methanobacteriati</taxon>
        <taxon>Methanobacteriota</taxon>
        <taxon>Stenosarchaea group</taxon>
        <taxon>Halobacteria</taxon>
        <taxon>Halobacteriales</taxon>
        <taxon>Haloarculaceae</taxon>
        <taxon>Haloarcula</taxon>
    </lineage>
</organism>